<comment type="caution">
    <text evidence="1">The sequence shown here is derived from an EMBL/GenBank/DDBJ whole genome shotgun (WGS) entry which is preliminary data.</text>
</comment>
<reference evidence="1 2" key="1">
    <citation type="submission" date="2024-02" db="EMBL/GenBank/DDBJ databases">
        <title>Chromosome-scale genome assembly of the rough periwinkle Littorina saxatilis.</title>
        <authorList>
            <person name="De Jode A."/>
            <person name="Faria R."/>
            <person name="Formenti G."/>
            <person name="Sims Y."/>
            <person name="Smith T.P."/>
            <person name="Tracey A."/>
            <person name="Wood J.M.D."/>
            <person name="Zagrodzka Z.B."/>
            <person name="Johannesson K."/>
            <person name="Butlin R.K."/>
            <person name="Leder E.H."/>
        </authorList>
    </citation>
    <scope>NUCLEOTIDE SEQUENCE [LARGE SCALE GENOMIC DNA]</scope>
    <source>
        <strain evidence="1">Snail1</strain>
        <tissue evidence="1">Muscle</tissue>
    </source>
</reference>
<dbReference type="Proteomes" id="UP001374579">
    <property type="component" value="Unassembled WGS sequence"/>
</dbReference>
<evidence type="ECO:0000313" key="2">
    <source>
        <dbReference type="Proteomes" id="UP001374579"/>
    </source>
</evidence>
<keyword evidence="2" id="KW-1185">Reference proteome</keyword>
<evidence type="ECO:0000313" key="1">
    <source>
        <dbReference type="EMBL" id="KAK7092541.1"/>
    </source>
</evidence>
<proteinExistence type="predicted"/>
<organism evidence="1 2">
    <name type="scientific">Littorina saxatilis</name>
    <dbReference type="NCBI Taxonomy" id="31220"/>
    <lineage>
        <taxon>Eukaryota</taxon>
        <taxon>Metazoa</taxon>
        <taxon>Spiralia</taxon>
        <taxon>Lophotrochozoa</taxon>
        <taxon>Mollusca</taxon>
        <taxon>Gastropoda</taxon>
        <taxon>Caenogastropoda</taxon>
        <taxon>Littorinimorpha</taxon>
        <taxon>Littorinoidea</taxon>
        <taxon>Littorinidae</taxon>
        <taxon>Littorina</taxon>
    </lineage>
</organism>
<sequence>MACSKRFAEFTQEELLSKRNKLNPENTKRANEGAAKILREYLNQRKENVNFESYTLEQLDEVLGHFYLGARTMQGEMY</sequence>
<protein>
    <submittedName>
        <fullName evidence="1">Uncharacterized protein</fullName>
    </submittedName>
</protein>
<dbReference type="AlphaFoldDB" id="A0AAN9ATA9"/>
<accession>A0AAN9ATA9</accession>
<name>A0AAN9ATA9_9CAEN</name>
<gene>
    <name evidence="1" type="ORF">V1264_008272</name>
</gene>
<dbReference type="EMBL" id="JBAMIC010000021">
    <property type="protein sequence ID" value="KAK7092541.1"/>
    <property type="molecule type" value="Genomic_DNA"/>
</dbReference>